<dbReference type="PRINTS" id="PR00455">
    <property type="entry name" value="HTHTETR"/>
</dbReference>
<name>A0ABP7K9Y4_9MICO</name>
<evidence type="ECO:0000256" key="1">
    <source>
        <dbReference type="ARBA" id="ARBA00023015"/>
    </source>
</evidence>
<dbReference type="Proteomes" id="UP001501803">
    <property type="component" value="Unassembled WGS sequence"/>
</dbReference>
<dbReference type="Pfam" id="PF00440">
    <property type="entry name" value="TetR_N"/>
    <property type="match status" value="1"/>
</dbReference>
<protein>
    <submittedName>
        <fullName evidence="6">TetR/AcrR family transcriptional regulator</fullName>
    </submittedName>
</protein>
<evidence type="ECO:0000259" key="5">
    <source>
        <dbReference type="PROSITE" id="PS50977"/>
    </source>
</evidence>
<comment type="caution">
    <text evidence="6">The sequence shown here is derived from an EMBL/GenBank/DDBJ whole genome shotgun (WGS) entry which is preliminary data.</text>
</comment>
<dbReference type="InterPro" id="IPR001647">
    <property type="entry name" value="HTH_TetR"/>
</dbReference>
<evidence type="ECO:0000313" key="7">
    <source>
        <dbReference type="Proteomes" id="UP001501803"/>
    </source>
</evidence>
<keyword evidence="1" id="KW-0805">Transcription regulation</keyword>
<dbReference type="InterPro" id="IPR050109">
    <property type="entry name" value="HTH-type_TetR-like_transc_reg"/>
</dbReference>
<feature type="domain" description="HTH tetR-type" evidence="5">
    <location>
        <begin position="5"/>
        <end position="65"/>
    </location>
</feature>
<sequence>MASSSPTRDRLLDSFEELLIEHGERAATLDGVAAAAGVSKGGLLYHFGSKAALIDGLLARLSELVAIDIADIRSAPAGPVDFLIRTSASTGTPLDRTFVAVTRLAQGSHQEANEMLAGIRRQWVTVIEDAVGDRDVAQMIALISDGLYYESTVSEAGESTVYDVTPAGLDRLLSVIARVTPPRG</sequence>
<dbReference type="InterPro" id="IPR009057">
    <property type="entry name" value="Homeodomain-like_sf"/>
</dbReference>
<evidence type="ECO:0000313" key="6">
    <source>
        <dbReference type="EMBL" id="GAA3870752.1"/>
    </source>
</evidence>
<feature type="DNA-binding region" description="H-T-H motif" evidence="4">
    <location>
        <begin position="28"/>
        <end position="47"/>
    </location>
</feature>
<dbReference type="PANTHER" id="PTHR30055:SF234">
    <property type="entry name" value="HTH-TYPE TRANSCRIPTIONAL REGULATOR BETI"/>
    <property type="match status" value="1"/>
</dbReference>
<proteinExistence type="predicted"/>
<gene>
    <name evidence="6" type="ORF">GCM10022381_12360</name>
</gene>
<dbReference type="EMBL" id="BAABCN010000002">
    <property type="protein sequence ID" value="GAA3870752.1"/>
    <property type="molecule type" value="Genomic_DNA"/>
</dbReference>
<dbReference type="SUPFAM" id="SSF46689">
    <property type="entry name" value="Homeodomain-like"/>
    <property type="match status" value="1"/>
</dbReference>
<dbReference type="PROSITE" id="PS50977">
    <property type="entry name" value="HTH_TETR_2"/>
    <property type="match status" value="1"/>
</dbReference>
<keyword evidence="7" id="KW-1185">Reference proteome</keyword>
<evidence type="ECO:0000256" key="2">
    <source>
        <dbReference type="ARBA" id="ARBA00023125"/>
    </source>
</evidence>
<keyword evidence="2 4" id="KW-0238">DNA-binding</keyword>
<dbReference type="PANTHER" id="PTHR30055">
    <property type="entry name" value="HTH-TYPE TRANSCRIPTIONAL REGULATOR RUTR"/>
    <property type="match status" value="1"/>
</dbReference>
<accession>A0ABP7K9Y4</accession>
<evidence type="ECO:0000256" key="3">
    <source>
        <dbReference type="ARBA" id="ARBA00023163"/>
    </source>
</evidence>
<evidence type="ECO:0000256" key="4">
    <source>
        <dbReference type="PROSITE-ProRule" id="PRU00335"/>
    </source>
</evidence>
<keyword evidence="3" id="KW-0804">Transcription</keyword>
<organism evidence="6 7">
    <name type="scientific">Leifsonia kafniensis</name>
    <dbReference type="NCBI Taxonomy" id="475957"/>
    <lineage>
        <taxon>Bacteria</taxon>
        <taxon>Bacillati</taxon>
        <taxon>Actinomycetota</taxon>
        <taxon>Actinomycetes</taxon>
        <taxon>Micrococcales</taxon>
        <taxon>Microbacteriaceae</taxon>
        <taxon>Leifsonia</taxon>
    </lineage>
</organism>
<dbReference type="Gene3D" id="1.10.357.10">
    <property type="entry name" value="Tetracycline Repressor, domain 2"/>
    <property type="match status" value="1"/>
</dbReference>
<reference evidence="7" key="1">
    <citation type="journal article" date="2019" name="Int. J. Syst. Evol. Microbiol.">
        <title>The Global Catalogue of Microorganisms (GCM) 10K type strain sequencing project: providing services to taxonomists for standard genome sequencing and annotation.</title>
        <authorList>
            <consortium name="The Broad Institute Genomics Platform"/>
            <consortium name="The Broad Institute Genome Sequencing Center for Infectious Disease"/>
            <person name="Wu L."/>
            <person name="Ma J."/>
        </authorList>
    </citation>
    <scope>NUCLEOTIDE SEQUENCE [LARGE SCALE GENOMIC DNA]</scope>
    <source>
        <strain evidence="7">JCM 17021</strain>
    </source>
</reference>